<comment type="caution">
    <text evidence="1">The sequence shown here is derived from an EMBL/GenBank/DDBJ whole genome shotgun (WGS) entry which is preliminary data.</text>
</comment>
<reference evidence="2" key="1">
    <citation type="journal article" date="2021" name="Syst. Appl. Microbiol.">
        <title>Roseomonas hellenica sp. nov., isolated from roots of wild-growing Alkanna tinctoria.</title>
        <authorList>
            <person name="Rat A."/>
            <person name="Naranjo H.D."/>
            <person name="Lebbe L."/>
            <person name="Cnockaert M."/>
            <person name="Krigas N."/>
            <person name="Grigoriadou K."/>
            <person name="Maloupa E."/>
            <person name="Willems A."/>
        </authorList>
    </citation>
    <scope>NUCLEOTIDE SEQUENCE [LARGE SCALE GENOMIC DNA]</scope>
    <source>
        <strain evidence="2">LMG 31159</strain>
    </source>
</reference>
<dbReference type="SUPFAM" id="SSF56925">
    <property type="entry name" value="OMPA-like"/>
    <property type="match status" value="1"/>
</dbReference>
<dbReference type="Proteomes" id="UP000698752">
    <property type="component" value="Unassembled WGS sequence"/>
</dbReference>
<protein>
    <recommendedName>
        <fullName evidence="3">Outer membrane protein beta-barrel domain-containing protein</fullName>
    </recommendedName>
</protein>
<evidence type="ECO:0000313" key="2">
    <source>
        <dbReference type="Proteomes" id="UP000698752"/>
    </source>
</evidence>
<sequence>MAGIGGEATLRGRALDGARTERVVGTTADFGDVLGNLKMAFMGAAEARYGRFALLADLLYLDLENGISTPRDRLYAGGSASVRTTGAGFVAMVRPVDETAWSLDAGAGVRPWWVDTKLRLNPGLAQGRTIGSSVNWTDPVIALRGRVRLSEQVSLTAYGDVGGFGVGSNLTWQVIGSVDWQPDDWLVLRAGWRYLSFDFGNASSSLNLAISGPIIGASFRF</sequence>
<dbReference type="RefSeq" id="WP_211870134.1">
    <property type="nucleotide sequence ID" value="NZ_JAAEDI010000018.1"/>
</dbReference>
<proteinExistence type="predicted"/>
<gene>
    <name evidence="1" type="ORF">GXW78_17500</name>
</gene>
<evidence type="ECO:0008006" key="3">
    <source>
        <dbReference type="Google" id="ProtNLM"/>
    </source>
</evidence>
<dbReference type="EMBL" id="JAAEDI010000018">
    <property type="protein sequence ID" value="MBR0651470.1"/>
    <property type="molecule type" value="Genomic_DNA"/>
</dbReference>
<keyword evidence="2" id="KW-1185">Reference proteome</keyword>
<dbReference type="InterPro" id="IPR011250">
    <property type="entry name" value="OMP/PagP_B-barrel"/>
</dbReference>
<accession>A0ABS5EKH6</accession>
<name>A0ABS5EKH6_9PROT</name>
<evidence type="ECO:0000313" key="1">
    <source>
        <dbReference type="EMBL" id="MBR0651470.1"/>
    </source>
</evidence>
<organism evidence="1 2">
    <name type="scientific">Neoroseomonas terrae</name>
    <dbReference type="NCBI Taxonomy" id="424799"/>
    <lineage>
        <taxon>Bacteria</taxon>
        <taxon>Pseudomonadati</taxon>
        <taxon>Pseudomonadota</taxon>
        <taxon>Alphaproteobacteria</taxon>
        <taxon>Acetobacterales</taxon>
        <taxon>Acetobacteraceae</taxon>
        <taxon>Neoroseomonas</taxon>
    </lineage>
</organism>